<evidence type="ECO:0000256" key="3">
    <source>
        <dbReference type="ARBA" id="ARBA00022707"/>
    </source>
</evidence>
<dbReference type="AlphaFoldDB" id="K8EA82"/>
<dbReference type="InterPro" id="IPR019142">
    <property type="entry name" value="Dymeclin"/>
</dbReference>
<evidence type="ECO:0000256" key="5">
    <source>
        <dbReference type="SAM" id="MobiDB-lite"/>
    </source>
</evidence>
<accession>K8EA82</accession>
<dbReference type="RefSeq" id="XP_007515757.1">
    <property type="nucleotide sequence ID" value="XM_007515695.1"/>
</dbReference>
<proteinExistence type="inferred from homology"/>
<reference evidence="6 7" key="1">
    <citation type="submission" date="2011-10" db="EMBL/GenBank/DDBJ databases">
        <authorList>
            <person name="Genoscope - CEA"/>
        </authorList>
    </citation>
    <scope>NUCLEOTIDE SEQUENCE [LARGE SCALE GENOMIC DNA]</scope>
    <source>
        <strain evidence="6 7">RCC 1105</strain>
    </source>
</reference>
<evidence type="ECO:0000256" key="4">
    <source>
        <dbReference type="ARBA" id="ARBA00023288"/>
    </source>
</evidence>
<dbReference type="PANTHER" id="PTHR12895">
    <property type="entry name" value="DYMECLIN"/>
    <property type="match status" value="1"/>
</dbReference>
<evidence type="ECO:0000256" key="2">
    <source>
        <dbReference type="ARBA" id="ARBA00015736"/>
    </source>
</evidence>
<keyword evidence="3" id="KW-0519">Myristate</keyword>
<dbReference type="Pfam" id="PF09742">
    <property type="entry name" value="Dymeclin"/>
    <property type="match status" value="1"/>
</dbReference>
<dbReference type="Proteomes" id="UP000198341">
    <property type="component" value="Chromosome 1"/>
</dbReference>
<keyword evidence="7" id="KW-1185">Reference proteome</keyword>
<feature type="region of interest" description="Disordered" evidence="5">
    <location>
        <begin position="226"/>
        <end position="246"/>
    </location>
</feature>
<name>K8EA82_9CHLO</name>
<dbReference type="GO" id="GO:0005794">
    <property type="term" value="C:Golgi apparatus"/>
    <property type="evidence" value="ECO:0007669"/>
    <property type="project" value="TreeGrafter"/>
</dbReference>
<comment type="similarity">
    <text evidence="1">Belongs to the dymeclin family.</text>
</comment>
<evidence type="ECO:0000313" key="7">
    <source>
        <dbReference type="Proteomes" id="UP000198341"/>
    </source>
</evidence>
<evidence type="ECO:0000256" key="1">
    <source>
        <dbReference type="ARBA" id="ARBA00010603"/>
    </source>
</evidence>
<dbReference type="OrthoDB" id="10253409at2759"/>
<protein>
    <recommendedName>
        <fullName evidence="2">Dymeclin</fullName>
    </recommendedName>
</protein>
<dbReference type="GeneID" id="19017744"/>
<dbReference type="PANTHER" id="PTHR12895:SF9">
    <property type="entry name" value="DYMECLIN"/>
    <property type="match status" value="1"/>
</dbReference>
<dbReference type="EMBL" id="FO082278">
    <property type="protein sequence ID" value="CCO14636.1"/>
    <property type="molecule type" value="Genomic_DNA"/>
</dbReference>
<dbReference type="KEGG" id="bpg:Bathy01g00080"/>
<dbReference type="eggNOG" id="KOG2225">
    <property type="taxonomic scope" value="Eukaryota"/>
</dbReference>
<keyword evidence="4" id="KW-0449">Lipoprotein</keyword>
<evidence type="ECO:0000313" key="6">
    <source>
        <dbReference type="EMBL" id="CCO14636.1"/>
    </source>
</evidence>
<feature type="region of interest" description="Disordered" evidence="5">
    <location>
        <begin position="33"/>
        <end position="53"/>
    </location>
</feature>
<gene>
    <name evidence="6" type="ORF">Bathy01g00080</name>
</gene>
<dbReference type="STRING" id="41875.K8EA82"/>
<organism evidence="6 7">
    <name type="scientific">Bathycoccus prasinos</name>
    <dbReference type="NCBI Taxonomy" id="41875"/>
    <lineage>
        <taxon>Eukaryota</taxon>
        <taxon>Viridiplantae</taxon>
        <taxon>Chlorophyta</taxon>
        <taxon>Mamiellophyceae</taxon>
        <taxon>Mamiellales</taxon>
        <taxon>Bathycoccaceae</taxon>
        <taxon>Bathycoccus</taxon>
    </lineage>
</organism>
<dbReference type="GO" id="GO:0007030">
    <property type="term" value="P:Golgi organization"/>
    <property type="evidence" value="ECO:0007669"/>
    <property type="project" value="TreeGrafter"/>
</dbReference>
<sequence length="729" mass="80312">MGNGVSVQSHLAGDEVQSLYAALAGTTPISLLNDDEKGDAGGESSSSSSSSNVWGALRDFPEALSAAGNLEIEKSVHEYGKQMSQNHRTSNNLGRLMIYVSRVLEDVNFETREVPTKAINAVVLLSAFLKYFVEETNVEECAWACNYAGENATISAMHQLGTALLSAVCMNNAVQVTDATYPLHHACVSLLLVMSGTQLTQNMIDGKTNRPTTHPFLEKIHEVASTASAAGSPGKNGTTTTTTTSAKTGAYTNEDVVSALLRNFIEQKQPKTWLKSYGVKPGSKTASAEMNSSGGSSSLQAGGASASGKVMLTLSPLADVSSLLLLVLINFNNPTSRSKVPHSFRYALRSIRSIKEENKDIESGVGGIEKEEEEENARIDVAGVSTSGGKLVAKVSFTELYETFGRALTNDISVLLFYSCILGASDFCEYCLNNDNVEVVVMPLLEMLYQASARTQNQIYMILIVLLIMSQGEIFNANVHKIQIPQQISWYKERILTKTTLGSLIIIVLTRTVRFNMAKLRDVYLHTNCFAALANMAPHFRDVSAYAAQRLVSIFELIAKKYLRFAQLHADGMNAKEDGTDMHVYADFLRILLELFNAALSQNALVHNPELIYALLHREETLKPFEKHARFKELLENINVVLVHFNEEIDRKQRERGLNSFSIPDLTAIITIAAKSYSKPPLHDFHELKFAYEEEERPEDFFTPYVQSLCLEFSGILWNPNAIALLPTT</sequence>